<feature type="domain" description="HTH cro/C1-type" evidence="1">
    <location>
        <begin position="10"/>
        <end position="64"/>
    </location>
</feature>
<proteinExistence type="predicted"/>
<evidence type="ECO:0000259" key="1">
    <source>
        <dbReference type="PROSITE" id="PS50943"/>
    </source>
</evidence>
<reference evidence="2" key="1">
    <citation type="submission" date="2024-06" db="EMBL/GenBank/DDBJ databases">
        <title>Streptomyces sp. strain HUAS MG91 genome sequences.</title>
        <authorList>
            <person name="Mo P."/>
        </authorList>
    </citation>
    <scope>NUCLEOTIDE SEQUENCE</scope>
    <source>
        <strain evidence="2">HUAS MG91</strain>
    </source>
</reference>
<dbReference type="SUPFAM" id="SSF52540">
    <property type="entry name" value="P-loop containing nucleoside triphosphate hydrolases"/>
    <property type="match status" value="1"/>
</dbReference>
<dbReference type="PANTHER" id="PTHR47691:SF3">
    <property type="entry name" value="HTH-TYPE TRANSCRIPTIONAL REGULATOR RV0890C-RELATED"/>
    <property type="match status" value="1"/>
</dbReference>
<dbReference type="Pfam" id="PF12840">
    <property type="entry name" value="HTH_20"/>
    <property type="match status" value="1"/>
</dbReference>
<dbReference type="AlphaFoldDB" id="A0AAU8IL28"/>
<accession>A0AAU8IL28</accession>
<dbReference type="Gene3D" id="1.10.10.10">
    <property type="entry name" value="Winged helix-like DNA-binding domain superfamily/Winged helix DNA-binding domain"/>
    <property type="match status" value="1"/>
</dbReference>
<dbReference type="Gene3D" id="1.10.260.40">
    <property type="entry name" value="lambda repressor-like DNA-binding domains"/>
    <property type="match status" value="1"/>
</dbReference>
<name>A0AAU8IL28_9ACTN</name>
<dbReference type="EMBL" id="CP159534">
    <property type="protein sequence ID" value="XCJ68656.1"/>
    <property type="molecule type" value="Genomic_DNA"/>
</dbReference>
<dbReference type="SMART" id="SM00530">
    <property type="entry name" value="HTH_XRE"/>
    <property type="match status" value="1"/>
</dbReference>
<dbReference type="PROSITE" id="PS50943">
    <property type="entry name" value="HTH_CROC1"/>
    <property type="match status" value="1"/>
</dbReference>
<dbReference type="GO" id="GO:0043531">
    <property type="term" value="F:ADP binding"/>
    <property type="evidence" value="ECO:0007669"/>
    <property type="project" value="InterPro"/>
</dbReference>
<dbReference type="SUPFAM" id="SSF47413">
    <property type="entry name" value="lambda repressor-like DNA-binding domains"/>
    <property type="match status" value="1"/>
</dbReference>
<dbReference type="GO" id="GO:0003677">
    <property type="term" value="F:DNA binding"/>
    <property type="evidence" value="ECO:0007669"/>
    <property type="project" value="InterPro"/>
</dbReference>
<dbReference type="InterPro" id="IPR001387">
    <property type="entry name" value="Cro/C1-type_HTH"/>
</dbReference>
<dbReference type="RefSeq" id="WP_353940341.1">
    <property type="nucleotide sequence ID" value="NZ_CP159534.1"/>
</dbReference>
<dbReference type="PANTHER" id="PTHR47691">
    <property type="entry name" value="REGULATOR-RELATED"/>
    <property type="match status" value="1"/>
</dbReference>
<sequence length="423" mass="45107">MDNKLFGRLLREARQRSLMTMEGLAEASGVSGRAISDMERGQSLPRPSTLSELMDALALDDAERRRLADAAARRTARTGTPRQLPPDLMVFRGRTADLAEIRRRTAAAETPGAHAAIAAISGMAGIGKTTLAVHWAHQMADRFPDGQLYVDCHGFDATDSPLDPGEALAGFLRALGVPSGDIPDDTEQRSLLFRERAASRQLIVVLDNARDSAQVRPLLPGSATSLTLVTSRNELSGLAAVEGASVLNLDVWTPDEACAALAARIGERRCRAEPEAAAELVALCGLLPLAVAVVGAQLGAAPRLPLRLAVAELRATQPRLDGLTTDDRHVDVRGAFSCSYRTLDDATARFFRHLVRHPGPLVSTEAAAALAAVELPQARRHLRALTAAGLISRDADGRHVLHDLVRAYGGELADRAEPDENAG</sequence>
<dbReference type="PRINTS" id="PR00364">
    <property type="entry name" value="DISEASERSIST"/>
</dbReference>
<dbReference type="Gene3D" id="3.40.50.300">
    <property type="entry name" value="P-loop containing nucleotide triphosphate hydrolases"/>
    <property type="match status" value="1"/>
</dbReference>
<dbReference type="CDD" id="cd00093">
    <property type="entry name" value="HTH_XRE"/>
    <property type="match status" value="1"/>
</dbReference>
<organism evidence="2">
    <name type="scientific">Streptomyces tabacisoli</name>
    <dbReference type="NCBI Taxonomy" id="3156398"/>
    <lineage>
        <taxon>Bacteria</taxon>
        <taxon>Bacillati</taxon>
        <taxon>Actinomycetota</taxon>
        <taxon>Actinomycetes</taxon>
        <taxon>Kitasatosporales</taxon>
        <taxon>Streptomycetaceae</taxon>
        <taxon>Streptomyces</taxon>
    </lineage>
</organism>
<gene>
    <name evidence="2" type="ORF">ABII15_01225</name>
</gene>
<evidence type="ECO:0000313" key="2">
    <source>
        <dbReference type="EMBL" id="XCJ68656.1"/>
    </source>
</evidence>
<dbReference type="InterPro" id="IPR036388">
    <property type="entry name" value="WH-like_DNA-bd_sf"/>
</dbReference>
<dbReference type="InterPro" id="IPR010982">
    <property type="entry name" value="Lambda_DNA-bd_dom_sf"/>
</dbReference>
<dbReference type="Pfam" id="PF13560">
    <property type="entry name" value="HTH_31"/>
    <property type="match status" value="1"/>
</dbReference>
<dbReference type="InterPro" id="IPR027417">
    <property type="entry name" value="P-loop_NTPase"/>
</dbReference>
<protein>
    <submittedName>
        <fullName evidence="2">Helix-turn-helix domain-containing protein</fullName>
    </submittedName>
</protein>
<dbReference type="KEGG" id="stac:ABII15_01225"/>